<evidence type="ECO:0000256" key="1">
    <source>
        <dbReference type="SAM" id="Phobius"/>
    </source>
</evidence>
<evidence type="ECO:0000313" key="3">
    <source>
        <dbReference type="Proteomes" id="UP000002217"/>
    </source>
</evidence>
<evidence type="ECO:0000313" key="2">
    <source>
        <dbReference type="EMBL" id="ACV63534.1"/>
    </source>
</evidence>
<organism evidence="2 3">
    <name type="scientific">Desulfofarcimen acetoxidans (strain ATCC 49208 / DSM 771 / KCTC 5769 / VKM B-1644 / 5575)</name>
    <name type="common">Desulfotomaculum acetoxidans</name>
    <dbReference type="NCBI Taxonomy" id="485916"/>
    <lineage>
        <taxon>Bacteria</taxon>
        <taxon>Bacillati</taxon>
        <taxon>Bacillota</taxon>
        <taxon>Clostridia</taxon>
        <taxon>Eubacteriales</taxon>
        <taxon>Peptococcaceae</taxon>
        <taxon>Desulfofarcimen</taxon>
    </lineage>
</organism>
<proteinExistence type="predicted"/>
<dbReference type="Proteomes" id="UP000002217">
    <property type="component" value="Chromosome"/>
</dbReference>
<keyword evidence="1" id="KW-0472">Membrane</keyword>
<keyword evidence="1" id="KW-0812">Transmembrane</keyword>
<feature type="transmembrane region" description="Helical" evidence="1">
    <location>
        <begin position="66"/>
        <end position="86"/>
    </location>
</feature>
<accession>C8W1R3</accession>
<dbReference type="EMBL" id="CP001720">
    <property type="protein sequence ID" value="ACV63534.1"/>
    <property type="molecule type" value="Genomic_DNA"/>
</dbReference>
<dbReference type="KEGG" id="dae:Dtox_2758"/>
<protein>
    <recommendedName>
        <fullName evidence="4">DUF4878 domain-containing protein</fullName>
    </recommendedName>
</protein>
<keyword evidence="1" id="KW-1133">Transmembrane helix</keyword>
<dbReference type="HOGENOM" id="CLU_820681_0_0_9"/>
<gene>
    <name evidence="2" type="ordered locus">Dtox_2758</name>
</gene>
<reference evidence="2 3" key="1">
    <citation type="journal article" date="2009" name="Stand. Genomic Sci.">
        <title>Complete genome sequence of Desulfotomaculum acetoxidans type strain (5575).</title>
        <authorList>
            <person name="Spring S."/>
            <person name="Lapidus A."/>
            <person name="Schroder M."/>
            <person name="Gleim D."/>
            <person name="Sims D."/>
            <person name="Meincke L."/>
            <person name="Glavina Del Rio T."/>
            <person name="Tice H."/>
            <person name="Copeland A."/>
            <person name="Cheng J.F."/>
            <person name="Lucas S."/>
            <person name="Chen F."/>
            <person name="Nolan M."/>
            <person name="Bruce D."/>
            <person name="Goodwin L."/>
            <person name="Pitluck S."/>
            <person name="Ivanova N."/>
            <person name="Mavromatis K."/>
            <person name="Mikhailova N."/>
            <person name="Pati A."/>
            <person name="Chen A."/>
            <person name="Palaniappan K."/>
            <person name="Land M."/>
            <person name="Hauser L."/>
            <person name="Chang Y.J."/>
            <person name="Jeffries C.D."/>
            <person name="Chain P."/>
            <person name="Saunders E."/>
            <person name="Brettin T."/>
            <person name="Detter J.C."/>
            <person name="Goker M."/>
            <person name="Bristow J."/>
            <person name="Eisen J.A."/>
            <person name="Markowitz V."/>
            <person name="Hugenholtz P."/>
            <person name="Kyrpides N.C."/>
            <person name="Klenk H.P."/>
            <person name="Han C."/>
        </authorList>
    </citation>
    <scope>NUCLEOTIDE SEQUENCE [LARGE SCALE GENOMIC DNA]</scope>
    <source>
        <strain evidence="3">ATCC 49208 / DSM 771 / VKM B-1644</strain>
    </source>
</reference>
<dbReference type="eggNOG" id="COG0675">
    <property type="taxonomic scope" value="Bacteria"/>
</dbReference>
<dbReference type="AlphaFoldDB" id="C8W1R3"/>
<sequence length="338" mass="38974">MVKDFRNDGLGCKYERVSKPLIKEFIKKKEGFLKLTNWKQWSVVKKFAVVKLKKYTKKEVVKMKRALSVLCLLGLLLLSSCVTAFAGTDAEDILTSYLNAIVNQNVEEILAFVIDERYSSDDCDFQKEEYTHFLKEKKLIDYKITNMSQESPTLINFEAILTYDNGSIEKVPFVLRYDKSWKVIINANSLEKNYEVIQEGIQEPEANTSSSISVFAGTDAEDILTSYLNAIANQNVEEILTFVIDERYSSDDCDFQKEEYTHFLKEKKLIDYKITNMSQESPTLINFEAILTYDNGSIEKVPFVLRYDKSWKVIINANSLEKNYEVIQEGTQEPEANT</sequence>
<keyword evidence="3" id="KW-1185">Reference proteome</keyword>
<name>C8W1R3_DESAS</name>
<evidence type="ECO:0008006" key="4">
    <source>
        <dbReference type="Google" id="ProtNLM"/>
    </source>
</evidence>
<dbReference type="RefSeq" id="WP_015758227.1">
    <property type="nucleotide sequence ID" value="NC_013216.1"/>
</dbReference>